<sequence>MFSIQYIGLVSTAFTFASSRVWNHLADACAVVPIDRDAYTGVILQASVEVCMLCKRQSYEDASRNAPVAIRYCECYNG</sequence>
<evidence type="ECO:0000313" key="1">
    <source>
        <dbReference type="EMBL" id="TBU56371.1"/>
    </source>
</evidence>
<name>A0A4Q9PPV1_9APHY</name>
<dbReference type="AlphaFoldDB" id="A0A4Q9PPV1"/>
<evidence type="ECO:0000313" key="2">
    <source>
        <dbReference type="Proteomes" id="UP000292082"/>
    </source>
</evidence>
<reference evidence="1 2" key="1">
    <citation type="submission" date="2019-01" db="EMBL/GenBank/DDBJ databases">
        <title>Draft genome sequences of three monokaryotic isolates of the white-rot basidiomycete fungus Dichomitus squalens.</title>
        <authorList>
            <consortium name="DOE Joint Genome Institute"/>
            <person name="Lopez S.C."/>
            <person name="Andreopoulos B."/>
            <person name="Pangilinan J."/>
            <person name="Lipzen A."/>
            <person name="Riley R."/>
            <person name="Ahrendt S."/>
            <person name="Ng V."/>
            <person name="Barry K."/>
            <person name="Daum C."/>
            <person name="Grigoriev I.V."/>
            <person name="Hilden K.S."/>
            <person name="Makela M.R."/>
            <person name="de Vries R.P."/>
        </authorList>
    </citation>
    <scope>NUCLEOTIDE SEQUENCE [LARGE SCALE GENOMIC DNA]</scope>
    <source>
        <strain evidence="1 2">CBS 464.89</strain>
    </source>
</reference>
<proteinExistence type="predicted"/>
<dbReference type="EMBL" id="ML145152">
    <property type="protein sequence ID" value="TBU56371.1"/>
    <property type="molecule type" value="Genomic_DNA"/>
</dbReference>
<organism evidence="1 2">
    <name type="scientific">Dichomitus squalens</name>
    <dbReference type="NCBI Taxonomy" id="114155"/>
    <lineage>
        <taxon>Eukaryota</taxon>
        <taxon>Fungi</taxon>
        <taxon>Dikarya</taxon>
        <taxon>Basidiomycota</taxon>
        <taxon>Agaricomycotina</taxon>
        <taxon>Agaricomycetes</taxon>
        <taxon>Polyporales</taxon>
        <taxon>Polyporaceae</taxon>
        <taxon>Dichomitus</taxon>
    </lineage>
</organism>
<dbReference type="Proteomes" id="UP000292082">
    <property type="component" value="Unassembled WGS sequence"/>
</dbReference>
<accession>A0A4Q9PPV1</accession>
<keyword evidence="2" id="KW-1185">Reference proteome</keyword>
<gene>
    <name evidence="1" type="ORF">BD310DRAFT_615546</name>
</gene>
<protein>
    <submittedName>
        <fullName evidence="1">Uncharacterized protein</fullName>
    </submittedName>
</protein>